<reference evidence="2" key="2">
    <citation type="submission" date="2020-11" db="EMBL/GenBank/DDBJ databases">
        <authorList>
            <person name="McCartney M.A."/>
            <person name="Auch B."/>
            <person name="Kono T."/>
            <person name="Mallez S."/>
            <person name="Becker A."/>
            <person name="Gohl D.M."/>
            <person name="Silverstein K.A.T."/>
            <person name="Koren S."/>
            <person name="Bechman K.B."/>
            <person name="Herman A."/>
            <person name="Abrahante J.E."/>
            <person name="Garbe J."/>
        </authorList>
    </citation>
    <scope>NUCLEOTIDE SEQUENCE</scope>
    <source>
        <strain evidence="2">Duluth1</strain>
        <tissue evidence="2">Whole animal</tissue>
    </source>
</reference>
<evidence type="ECO:0000313" key="2">
    <source>
        <dbReference type="EMBL" id="KAH3870736.1"/>
    </source>
</evidence>
<dbReference type="EMBL" id="JAIWYP010000002">
    <property type="protein sequence ID" value="KAH3870736.1"/>
    <property type="molecule type" value="Genomic_DNA"/>
</dbReference>
<name>A0A9D4RJ97_DREPO</name>
<keyword evidence="3" id="KW-1185">Reference proteome</keyword>
<feature type="compositionally biased region" description="Polar residues" evidence="1">
    <location>
        <begin position="69"/>
        <end position="87"/>
    </location>
</feature>
<accession>A0A9D4RJ97</accession>
<feature type="region of interest" description="Disordered" evidence="1">
    <location>
        <begin position="69"/>
        <end position="101"/>
    </location>
</feature>
<organism evidence="2 3">
    <name type="scientific">Dreissena polymorpha</name>
    <name type="common">Zebra mussel</name>
    <name type="synonym">Mytilus polymorpha</name>
    <dbReference type="NCBI Taxonomy" id="45954"/>
    <lineage>
        <taxon>Eukaryota</taxon>
        <taxon>Metazoa</taxon>
        <taxon>Spiralia</taxon>
        <taxon>Lophotrochozoa</taxon>
        <taxon>Mollusca</taxon>
        <taxon>Bivalvia</taxon>
        <taxon>Autobranchia</taxon>
        <taxon>Heteroconchia</taxon>
        <taxon>Euheterodonta</taxon>
        <taxon>Imparidentia</taxon>
        <taxon>Neoheterodontei</taxon>
        <taxon>Myida</taxon>
        <taxon>Dreissenoidea</taxon>
        <taxon>Dreissenidae</taxon>
        <taxon>Dreissena</taxon>
    </lineage>
</organism>
<sequence length="347" mass="38808">MEMLSKCFAVTCPSTTLKLRIRRKMNKNQGNRAMTSRSKSLGRVFCVTGVHAPPPVMQPMESPINRKLSATGSLSSQSETDSNTSGYISSSSMEISSEEKRLVPNEDKVYRVWDQWSMHRDVMPGPKSSTPKQETVTMKRRSNVTYQSQSLLAIKKTFNHSSKSKPNMKDAVKASCESDDSFWGIQTPVVQKSCSEGDIRATNVGNSMKGKQVKSHDAGLDIQTTKSKATQREMNHRTDTHKQTLRDDLRMSSAQTTRVPYISQPGAAKCRPAEPEMVEDRRTLANKLSRSCADLVGEVVDESISDFLSNVDTNNLAGFLDFYDKVTSGAAYERARRNTKNYEPVYY</sequence>
<reference evidence="2" key="1">
    <citation type="journal article" date="2019" name="bioRxiv">
        <title>The Genome of the Zebra Mussel, Dreissena polymorpha: A Resource for Invasive Species Research.</title>
        <authorList>
            <person name="McCartney M.A."/>
            <person name="Auch B."/>
            <person name="Kono T."/>
            <person name="Mallez S."/>
            <person name="Zhang Y."/>
            <person name="Obille A."/>
            <person name="Becker A."/>
            <person name="Abrahante J.E."/>
            <person name="Garbe J."/>
            <person name="Badalamenti J.P."/>
            <person name="Herman A."/>
            <person name="Mangelson H."/>
            <person name="Liachko I."/>
            <person name="Sullivan S."/>
            <person name="Sone E.D."/>
            <person name="Koren S."/>
            <person name="Silverstein K.A.T."/>
            <person name="Beckman K.B."/>
            <person name="Gohl D.M."/>
        </authorList>
    </citation>
    <scope>NUCLEOTIDE SEQUENCE</scope>
    <source>
        <strain evidence="2">Duluth1</strain>
        <tissue evidence="2">Whole animal</tissue>
    </source>
</reference>
<dbReference type="OrthoDB" id="6099391at2759"/>
<dbReference type="Proteomes" id="UP000828390">
    <property type="component" value="Unassembled WGS sequence"/>
</dbReference>
<protein>
    <submittedName>
        <fullName evidence="2">Uncharacterized protein</fullName>
    </submittedName>
</protein>
<gene>
    <name evidence="2" type="ORF">DPMN_033928</name>
</gene>
<comment type="caution">
    <text evidence="2">The sequence shown here is derived from an EMBL/GenBank/DDBJ whole genome shotgun (WGS) entry which is preliminary data.</text>
</comment>
<proteinExistence type="predicted"/>
<evidence type="ECO:0000256" key="1">
    <source>
        <dbReference type="SAM" id="MobiDB-lite"/>
    </source>
</evidence>
<dbReference type="AlphaFoldDB" id="A0A9D4RJ97"/>
<evidence type="ECO:0000313" key="3">
    <source>
        <dbReference type="Proteomes" id="UP000828390"/>
    </source>
</evidence>